<dbReference type="Proteomes" id="UP001344447">
    <property type="component" value="Unassembled WGS sequence"/>
</dbReference>
<dbReference type="PIRSF" id="PIRSF014972">
    <property type="entry name" value="FlK"/>
    <property type="match status" value="1"/>
</dbReference>
<comment type="caution">
    <text evidence="2">The sequence shown here is derived from an EMBL/GenBank/DDBJ whole genome shotgun (WGS) entry which is preliminary data.</text>
</comment>
<dbReference type="PANTHER" id="PTHR36934">
    <property type="entry name" value="BLR0278 PROTEIN"/>
    <property type="match status" value="1"/>
</dbReference>
<dbReference type="InterPro" id="IPR054485">
    <property type="entry name" value="FlK-like_dom"/>
</dbReference>
<organism evidence="2 3">
    <name type="scientific">Dictyostelium firmibasis</name>
    <dbReference type="NCBI Taxonomy" id="79012"/>
    <lineage>
        <taxon>Eukaryota</taxon>
        <taxon>Amoebozoa</taxon>
        <taxon>Evosea</taxon>
        <taxon>Eumycetozoa</taxon>
        <taxon>Dictyostelia</taxon>
        <taxon>Dictyosteliales</taxon>
        <taxon>Dictyosteliaceae</taxon>
        <taxon>Dictyostelium</taxon>
    </lineage>
</organism>
<keyword evidence="3" id="KW-1185">Reference proteome</keyword>
<dbReference type="InterPro" id="IPR025540">
    <property type="entry name" value="FlK"/>
</dbReference>
<dbReference type="Pfam" id="PF22636">
    <property type="entry name" value="FlK"/>
    <property type="match status" value="1"/>
</dbReference>
<accession>A0AAN7YXL6</accession>
<dbReference type="AlphaFoldDB" id="A0AAN7YXL6"/>
<protein>
    <recommendedName>
        <fullName evidence="1">Fluoroacetyl-CoA-specific thioesterase-like domain-containing protein</fullName>
    </recommendedName>
</protein>
<gene>
    <name evidence="2" type="ORF">RB653_000055</name>
</gene>
<evidence type="ECO:0000259" key="1">
    <source>
        <dbReference type="Pfam" id="PF22636"/>
    </source>
</evidence>
<dbReference type="Gene3D" id="3.10.129.10">
    <property type="entry name" value="Hotdog Thioesterase"/>
    <property type="match status" value="1"/>
</dbReference>
<proteinExistence type="predicted"/>
<sequence length="130" mass="13944">MNIGDKGEISTKVTESLLATNVGSGDVEVYSTPSMVALMEGAAVQCLKGKLVEGQTSVGTSISIKHLAATPLSLNVRATAEITSVSSDNKKVSFKILAYDDKELIGEGTHERFILNKERFLQKSNSKLQQ</sequence>
<dbReference type="InterPro" id="IPR029069">
    <property type="entry name" value="HotDog_dom_sf"/>
</dbReference>
<evidence type="ECO:0000313" key="2">
    <source>
        <dbReference type="EMBL" id="KAK5580042.1"/>
    </source>
</evidence>
<dbReference type="SUPFAM" id="SSF54637">
    <property type="entry name" value="Thioesterase/thiol ester dehydrase-isomerase"/>
    <property type="match status" value="1"/>
</dbReference>
<feature type="domain" description="Fluoroacetyl-CoA-specific thioesterase-like" evidence="1">
    <location>
        <begin position="13"/>
        <end position="118"/>
    </location>
</feature>
<reference evidence="2 3" key="1">
    <citation type="submission" date="2023-11" db="EMBL/GenBank/DDBJ databases">
        <title>Dfirmibasis_genome.</title>
        <authorList>
            <person name="Edelbroek B."/>
            <person name="Kjellin J."/>
            <person name="Jerlstrom-Hultqvist J."/>
            <person name="Soderbom F."/>
        </authorList>
    </citation>
    <scope>NUCLEOTIDE SEQUENCE [LARGE SCALE GENOMIC DNA]</scope>
    <source>
        <strain evidence="2 3">TNS-C-14</strain>
    </source>
</reference>
<dbReference type="PANTHER" id="PTHR36934:SF1">
    <property type="entry name" value="THIOESTERASE DOMAIN-CONTAINING PROTEIN"/>
    <property type="match status" value="1"/>
</dbReference>
<name>A0AAN7YXL6_9MYCE</name>
<evidence type="ECO:0000313" key="3">
    <source>
        <dbReference type="Proteomes" id="UP001344447"/>
    </source>
</evidence>
<dbReference type="EMBL" id="JAVFKY010000002">
    <property type="protein sequence ID" value="KAK5580042.1"/>
    <property type="molecule type" value="Genomic_DNA"/>
</dbReference>